<dbReference type="EMBL" id="JAAGOX010000011">
    <property type="protein sequence ID" value="NDW44885.1"/>
    <property type="molecule type" value="Genomic_DNA"/>
</dbReference>
<evidence type="ECO:0000259" key="11">
    <source>
        <dbReference type="Pfam" id="PF02771"/>
    </source>
</evidence>
<dbReference type="Gene3D" id="1.10.540.10">
    <property type="entry name" value="Acyl-CoA dehydrogenase/oxidase, N-terminal domain"/>
    <property type="match status" value="1"/>
</dbReference>
<evidence type="ECO:0000256" key="4">
    <source>
        <dbReference type="ARBA" id="ARBA00022456"/>
    </source>
</evidence>
<dbReference type="PROSITE" id="PS00073">
    <property type="entry name" value="ACYL_COA_DH_2"/>
    <property type="match status" value="1"/>
</dbReference>
<evidence type="ECO:0000256" key="6">
    <source>
        <dbReference type="ARBA" id="ARBA00022827"/>
    </source>
</evidence>
<dbReference type="InterPro" id="IPR009075">
    <property type="entry name" value="AcylCo_DH/oxidase_C"/>
</dbReference>
<feature type="domain" description="Acyl-CoA dehydrogenase/oxidase C-terminal" evidence="9">
    <location>
        <begin position="228"/>
        <end position="376"/>
    </location>
</feature>
<dbReference type="SUPFAM" id="SSF47203">
    <property type="entry name" value="Acyl-CoA dehydrogenase C-terminal domain-like"/>
    <property type="match status" value="1"/>
</dbReference>
<dbReference type="GO" id="GO:0003995">
    <property type="term" value="F:acyl-CoA dehydrogenase activity"/>
    <property type="evidence" value="ECO:0007669"/>
    <property type="project" value="InterPro"/>
</dbReference>
<evidence type="ECO:0000256" key="5">
    <source>
        <dbReference type="ARBA" id="ARBA00022630"/>
    </source>
</evidence>
<comment type="pathway">
    <text evidence="2">Amino-acid degradation; L-valine degradation.</text>
</comment>
<dbReference type="InterPro" id="IPR036250">
    <property type="entry name" value="AcylCo_DH-like_C"/>
</dbReference>
<protein>
    <submittedName>
        <fullName evidence="12">Acyl-CoA dehydrogenase</fullName>
    </submittedName>
</protein>
<keyword evidence="7 8" id="KW-0560">Oxidoreductase</keyword>
<evidence type="ECO:0000256" key="7">
    <source>
        <dbReference type="ARBA" id="ARBA00023002"/>
    </source>
</evidence>
<dbReference type="SUPFAM" id="SSF56645">
    <property type="entry name" value="Acyl-CoA dehydrogenase NM domain-like"/>
    <property type="match status" value="1"/>
</dbReference>
<comment type="caution">
    <text evidence="12">The sequence shown here is derived from an EMBL/GenBank/DDBJ whole genome shotgun (WGS) entry which is preliminary data.</text>
</comment>
<organism evidence="12">
    <name type="scientific">Ruegeria sp. PrR005</name>
    <dbReference type="NCBI Taxonomy" id="2706882"/>
    <lineage>
        <taxon>Bacteria</taxon>
        <taxon>Pseudomonadati</taxon>
        <taxon>Pseudomonadota</taxon>
        <taxon>Alphaproteobacteria</taxon>
        <taxon>Rhodobacterales</taxon>
        <taxon>Roseobacteraceae</taxon>
        <taxon>Ruegeria</taxon>
    </lineage>
</organism>
<name>A0A6B2NSP8_9RHOB</name>
<gene>
    <name evidence="12" type="ORF">G0P99_07940</name>
</gene>
<dbReference type="InterPro" id="IPR037069">
    <property type="entry name" value="AcylCoA_DH/ox_N_sf"/>
</dbReference>
<dbReference type="Gene3D" id="2.40.110.10">
    <property type="entry name" value="Butyryl-CoA Dehydrogenase, subunit A, domain 2"/>
    <property type="match status" value="1"/>
</dbReference>
<evidence type="ECO:0000256" key="8">
    <source>
        <dbReference type="RuleBase" id="RU362125"/>
    </source>
</evidence>
<evidence type="ECO:0000259" key="10">
    <source>
        <dbReference type="Pfam" id="PF02770"/>
    </source>
</evidence>
<evidence type="ECO:0000256" key="3">
    <source>
        <dbReference type="ARBA" id="ARBA00009347"/>
    </source>
</evidence>
<dbReference type="FunFam" id="2.40.110.10:FF:000001">
    <property type="entry name" value="Acyl-CoA dehydrogenase, mitochondrial"/>
    <property type="match status" value="1"/>
</dbReference>
<keyword evidence="5 8" id="KW-0285">Flavoprotein</keyword>
<dbReference type="InterPro" id="IPR009100">
    <property type="entry name" value="AcylCoA_DH/oxidase_NM_dom_sf"/>
</dbReference>
<evidence type="ECO:0000259" key="9">
    <source>
        <dbReference type="Pfam" id="PF00441"/>
    </source>
</evidence>
<dbReference type="Pfam" id="PF02770">
    <property type="entry name" value="Acyl-CoA_dh_M"/>
    <property type="match status" value="1"/>
</dbReference>
<dbReference type="Gene3D" id="1.20.140.10">
    <property type="entry name" value="Butyryl-CoA Dehydrogenase, subunit A, domain 3"/>
    <property type="match status" value="1"/>
</dbReference>
<dbReference type="FunFam" id="1.20.140.10:FF:000001">
    <property type="entry name" value="Acyl-CoA dehydrogenase"/>
    <property type="match status" value="1"/>
</dbReference>
<keyword evidence="4" id="KW-0101">Branched-chain amino acid catabolism</keyword>
<evidence type="ECO:0000313" key="12">
    <source>
        <dbReference type="EMBL" id="NDW44885.1"/>
    </source>
</evidence>
<comment type="cofactor">
    <cofactor evidence="1 8">
        <name>FAD</name>
        <dbReference type="ChEBI" id="CHEBI:57692"/>
    </cofactor>
</comment>
<feature type="domain" description="Acyl-CoA oxidase/dehydrogenase middle" evidence="10">
    <location>
        <begin position="122"/>
        <end position="216"/>
    </location>
</feature>
<dbReference type="GO" id="GO:0050660">
    <property type="term" value="F:flavin adenine dinucleotide binding"/>
    <property type="evidence" value="ECO:0007669"/>
    <property type="project" value="InterPro"/>
</dbReference>
<dbReference type="PANTHER" id="PTHR43884:SF12">
    <property type="entry name" value="ISOVALERYL-COA DEHYDROGENASE, MITOCHONDRIAL-RELATED"/>
    <property type="match status" value="1"/>
</dbReference>
<dbReference type="Pfam" id="PF02771">
    <property type="entry name" value="Acyl-CoA_dh_N"/>
    <property type="match status" value="1"/>
</dbReference>
<accession>A0A6B2NSP8</accession>
<dbReference type="InterPro" id="IPR006091">
    <property type="entry name" value="Acyl-CoA_Oxase/DH_mid-dom"/>
</dbReference>
<comment type="similarity">
    <text evidence="3 8">Belongs to the acyl-CoA dehydrogenase family.</text>
</comment>
<evidence type="ECO:0000256" key="1">
    <source>
        <dbReference type="ARBA" id="ARBA00001974"/>
    </source>
</evidence>
<sequence length="379" mass="40301">MGFDLSEEQRAIRETMARFAVERLAPGAAERDRSAEFPAALVSELAALGGMAMKTSTMDEGPGADNLAYALAVEAVARADASVAVIMVASNLSAAILAANATEDQRNRFLRPVARGERGALSFGLTEPGAGSDAAAIRTTARSQGDTWIIDGTKQWITGAAGAEVFVIFAKTPEAGEGAVTCFIVEADAPGFSLGRVEDKMGLRSSGTAQLHFNGVRVPAANVVGQVGQGYRVALGALAPSRVAIAAQSLGIAERAFELGLSYAQERQVFGQPVAAFQNSRFVLADMRCALDQAWLLMLRAARLLDNGIPIRGEASMAKLVASETCGRVVDQMLQLHGGNGYSREYEIERLYRDARVMRIYEGTSEIQREVIARDLLGN</sequence>
<dbReference type="PROSITE" id="PS00072">
    <property type="entry name" value="ACYL_COA_DH_1"/>
    <property type="match status" value="1"/>
</dbReference>
<proteinExistence type="inferred from homology"/>
<reference evidence="12" key="1">
    <citation type="submission" date="2020-02" db="EMBL/GenBank/DDBJ databases">
        <title>Delineation of the pyrene-degrading pathway in Roseobacter clade bacteria by genomic analysis.</title>
        <authorList>
            <person name="Zhou H."/>
            <person name="Wang H."/>
        </authorList>
    </citation>
    <scope>NUCLEOTIDE SEQUENCE</scope>
    <source>
        <strain evidence="12">PrR005</strain>
    </source>
</reference>
<dbReference type="PANTHER" id="PTHR43884">
    <property type="entry name" value="ACYL-COA DEHYDROGENASE"/>
    <property type="match status" value="1"/>
</dbReference>
<evidence type="ECO:0000256" key="2">
    <source>
        <dbReference type="ARBA" id="ARBA00005109"/>
    </source>
</evidence>
<dbReference type="InterPro" id="IPR046373">
    <property type="entry name" value="Acyl-CoA_Oxase/DH_mid-dom_sf"/>
</dbReference>
<dbReference type="AlphaFoldDB" id="A0A6B2NSP8"/>
<keyword evidence="6 8" id="KW-0274">FAD</keyword>
<dbReference type="InterPro" id="IPR013786">
    <property type="entry name" value="AcylCoA_DH/ox_N"/>
</dbReference>
<dbReference type="Pfam" id="PF00441">
    <property type="entry name" value="Acyl-CoA_dh_1"/>
    <property type="match status" value="1"/>
</dbReference>
<dbReference type="GO" id="GO:0009083">
    <property type="term" value="P:branched-chain amino acid catabolic process"/>
    <property type="evidence" value="ECO:0007669"/>
    <property type="project" value="UniProtKB-KW"/>
</dbReference>
<dbReference type="PIRSF" id="PIRSF016578">
    <property type="entry name" value="HsaA"/>
    <property type="match status" value="1"/>
</dbReference>
<feature type="domain" description="Acyl-CoA dehydrogenase/oxidase N-terminal" evidence="11">
    <location>
        <begin position="6"/>
        <end position="117"/>
    </location>
</feature>
<dbReference type="InterPro" id="IPR006089">
    <property type="entry name" value="Acyl-CoA_DH_CS"/>
</dbReference>